<keyword evidence="2" id="KW-0732">Signal</keyword>
<evidence type="ECO:0000313" key="4">
    <source>
        <dbReference type="Proteomes" id="UP000712080"/>
    </source>
</evidence>
<comment type="caution">
    <text evidence="3">The sequence shown here is derived from an EMBL/GenBank/DDBJ whole genome shotgun (WGS) entry which is preliminary data.</text>
</comment>
<gene>
    <name evidence="3" type="ORF">G6047_12810</name>
</gene>
<keyword evidence="4" id="KW-1185">Reference proteome</keyword>
<proteinExistence type="predicted"/>
<dbReference type="AlphaFoldDB" id="A0A972JK97"/>
<accession>A0A972JK97</accession>
<organism evidence="3 4">
    <name type="scientific">Flavobacterium silvaticum</name>
    <dbReference type="NCBI Taxonomy" id="1852020"/>
    <lineage>
        <taxon>Bacteria</taxon>
        <taxon>Pseudomonadati</taxon>
        <taxon>Bacteroidota</taxon>
        <taxon>Flavobacteriia</taxon>
        <taxon>Flavobacteriales</taxon>
        <taxon>Flavobacteriaceae</taxon>
        <taxon>Flavobacterium</taxon>
    </lineage>
</organism>
<evidence type="ECO:0000256" key="2">
    <source>
        <dbReference type="SAM" id="SignalP"/>
    </source>
</evidence>
<protein>
    <submittedName>
        <fullName evidence="3">Uncharacterized protein</fullName>
    </submittedName>
</protein>
<reference evidence="3" key="1">
    <citation type="submission" date="2020-02" db="EMBL/GenBank/DDBJ databases">
        <title>Flavobacterium sp. genome.</title>
        <authorList>
            <person name="Jung H.S."/>
            <person name="Baek J.H."/>
            <person name="Jeon C.O."/>
        </authorList>
    </citation>
    <scope>NUCLEOTIDE SEQUENCE</scope>
    <source>
        <strain evidence="3">SE-s28</strain>
    </source>
</reference>
<dbReference type="RefSeq" id="WP_169528023.1">
    <property type="nucleotide sequence ID" value="NZ_JAAMPU010000107.1"/>
</dbReference>
<feature type="chain" id="PRO_5037192578" evidence="2">
    <location>
        <begin position="21"/>
        <end position="138"/>
    </location>
</feature>
<evidence type="ECO:0000256" key="1">
    <source>
        <dbReference type="SAM" id="MobiDB-lite"/>
    </source>
</evidence>
<feature type="signal peptide" evidence="2">
    <location>
        <begin position="1"/>
        <end position="20"/>
    </location>
</feature>
<feature type="region of interest" description="Disordered" evidence="1">
    <location>
        <begin position="118"/>
        <end position="138"/>
    </location>
</feature>
<sequence>MKTLTLLLTAIAFSTLQISAQPYVTNEQTKTDLASVASENELINVRYFYYPNLQAYFDRTTSTYLYTRNGQDWIESSNLPNGLRGYSMSNGKRVPITDYDGDEPYEKLEAHKKAFPANYSTKKPLPTKESDNKILASN</sequence>
<evidence type="ECO:0000313" key="3">
    <source>
        <dbReference type="EMBL" id="NMH28917.1"/>
    </source>
</evidence>
<dbReference type="Proteomes" id="UP000712080">
    <property type="component" value="Unassembled WGS sequence"/>
</dbReference>
<name>A0A972JK97_9FLAO</name>
<dbReference type="EMBL" id="JAAMPU010000107">
    <property type="protein sequence ID" value="NMH28917.1"/>
    <property type="molecule type" value="Genomic_DNA"/>
</dbReference>